<evidence type="ECO:0000256" key="6">
    <source>
        <dbReference type="RuleBase" id="RU280813"/>
    </source>
</evidence>
<dbReference type="GO" id="GO:0016020">
    <property type="term" value="C:membrane"/>
    <property type="evidence" value="ECO:0007669"/>
    <property type="project" value="UniProtKB-SubCell"/>
</dbReference>
<evidence type="ECO:0000313" key="8">
    <source>
        <dbReference type="WBParaSite" id="jg24277"/>
    </source>
</evidence>
<comment type="subcellular location">
    <subcellularLocation>
        <location evidence="1">Membrane</location>
        <topology evidence="1">Multi-pass membrane protein</topology>
    </subcellularLocation>
</comment>
<evidence type="ECO:0000256" key="4">
    <source>
        <dbReference type="ARBA" id="ARBA00022989"/>
    </source>
</evidence>
<keyword evidence="3 6" id="KW-0812">Transmembrane</keyword>
<keyword evidence="4 6" id="KW-1133">Transmembrane helix</keyword>
<dbReference type="InterPro" id="IPR000609">
    <property type="entry name" value="7TM_GPCR_serpentine_rcpt_Srg"/>
</dbReference>
<dbReference type="AlphaFoldDB" id="A0A915DXP4"/>
<dbReference type="PANTHER" id="PTHR31552">
    <property type="entry name" value="SERPENTINE RECEPTOR CLASS GAMMA"/>
    <property type="match status" value="1"/>
</dbReference>
<evidence type="ECO:0000256" key="5">
    <source>
        <dbReference type="ARBA" id="ARBA00023136"/>
    </source>
</evidence>
<dbReference type="Proteomes" id="UP000887574">
    <property type="component" value="Unplaced"/>
</dbReference>
<dbReference type="WBParaSite" id="jg24277">
    <property type="protein sequence ID" value="jg24277"/>
    <property type="gene ID" value="jg24277"/>
</dbReference>
<comment type="similarity">
    <text evidence="2 6">Belongs to the nematode receptor-like protein srg family.</text>
</comment>
<evidence type="ECO:0000256" key="1">
    <source>
        <dbReference type="ARBA" id="ARBA00004141"/>
    </source>
</evidence>
<keyword evidence="7" id="KW-1185">Reference proteome</keyword>
<dbReference type="GO" id="GO:0007606">
    <property type="term" value="P:sensory perception of chemical stimulus"/>
    <property type="evidence" value="ECO:0007669"/>
    <property type="project" value="UniProtKB-UniRule"/>
</dbReference>
<sequence>MGKFKSSFYIIFTINGVTSNIWVIIGFIKNRASVAPTLFGLCRPLPTAGPLITLWFFLNYMLLIPCRLGDFLLTLNRFTIFYVAPRKQEKMWRYLLPISLTLAYIVAIGLNVPILVNGAGFRSPTALTTSTS</sequence>
<proteinExistence type="inferred from homology"/>
<keyword evidence="5 6" id="KW-0472">Membrane</keyword>
<dbReference type="GO" id="GO:0004888">
    <property type="term" value="F:transmembrane signaling receptor activity"/>
    <property type="evidence" value="ECO:0007669"/>
    <property type="project" value="InterPro"/>
</dbReference>
<dbReference type="PANTHER" id="PTHR31552:SF8">
    <property type="entry name" value="SERPENTINE RECEPTOR CLASS GAMMA"/>
    <property type="match status" value="1"/>
</dbReference>
<reference evidence="8" key="1">
    <citation type="submission" date="2022-11" db="UniProtKB">
        <authorList>
            <consortium name="WormBaseParasite"/>
        </authorList>
    </citation>
    <scope>IDENTIFICATION</scope>
</reference>
<feature type="transmembrane region" description="Helical" evidence="6">
    <location>
        <begin position="94"/>
        <end position="116"/>
    </location>
</feature>
<evidence type="ECO:0000256" key="2">
    <source>
        <dbReference type="ARBA" id="ARBA00005692"/>
    </source>
</evidence>
<dbReference type="Pfam" id="PF02118">
    <property type="entry name" value="Srg"/>
    <property type="match status" value="1"/>
</dbReference>
<feature type="transmembrane region" description="Helical" evidence="6">
    <location>
        <begin position="48"/>
        <end position="73"/>
    </location>
</feature>
<comment type="caution">
    <text evidence="6">Lacks conserved residue(s) required for the propagation of feature annotation.</text>
</comment>
<evidence type="ECO:0000313" key="7">
    <source>
        <dbReference type="Proteomes" id="UP000887574"/>
    </source>
</evidence>
<accession>A0A915DXP4</accession>
<protein>
    <recommendedName>
        <fullName evidence="6">Serpentine receptor class gamma</fullName>
    </recommendedName>
</protein>
<name>A0A915DXP4_9BILA</name>
<feature type="transmembrane region" description="Helical" evidence="6">
    <location>
        <begin position="7"/>
        <end position="28"/>
    </location>
</feature>
<organism evidence="7 8">
    <name type="scientific">Ditylenchus dipsaci</name>
    <dbReference type="NCBI Taxonomy" id="166011"/>
    <lineage>
        <taxon>Eukaryota</taxon>
        <taxon>Metazoa</taxon>
        <taxon>Ecdysozoa</taxon>
        <taxon>Nematoda</taxon>
        <taxon>Chromadorea</taxon>
        <taxon>Rhabditida</taxon>
        <taxon>Tylenchina</taxon>
        <taxon>Tylenchomorpha</taxon>
        <taxon>Sphaerularioidea</taxon>
        <taxon>Anguinidae</taxon>
        <taxon>Anguininae</taxon>
        <taxon>Ditylenchus</taxon>
    </lineage>
</organism>
<evidence type="ECO:0000256" key="3">
    <source>
        <dbReference type="ARBA" id="ARBA00022692"/>
    </source>
</evidence>